<dbReference type="GO" id="GO:0004642">
    <property type="term" value="F:phosphoribosylformylglycinamidine synthase activity"/>
    <property type="evidence" value="ECO:0007669"/>
    <property type="project" value="UniProtKB-UniRule"/>
</dbReference>
<evidence type="ECO:0000313" key="13">
    <source>
        <dbReference type="Proteomes" id="UP000054618"/>
    </source>
</evidence>
<dbReference type="NCBIfam" id="TIGR01736">
    <property type="entry name" value="FGAM_synth_II"/>
    <property type="match status" value="1"/>
</dbReference>
<feature type="domain" description="PurM-like C-terminal" evidence="10">
    <location>
        <begin position="616"/>
        <end position="750"/>
    </location>
</feature>
<feature type="binding site" evidence="8">
    <location>
        <position position="133"/>
    </location>
    <ligand>
        <name>substrate</name>
    </ligand>
</feature>
<dbReference type="HAMAP" id="MF_00420">
    <property type="entry name" value="PurL_2"/>
    <property type="match status" value="1"/>
</dbReference>
<dbReference type="Pfam" id="PF02769">
    <property type="entry name" value="AIRS_C"/>
    <property type="match status" value="2"/>
</dbReference>
<feature type="domain" description="PurM-like N-terminal" evidence="9">
    <location>
        <begin position="87"/>
        <end position="206"/>
    </location>
</feature>
<feature type="binding site" evidence="8">
    <location>
        <position position="134"/>
    </location>
    <ligand>
        <name>Mg(2+)</name>
        <dbReference type="ChEBI" id="CHEBI:18420"/>
        <label>2</label>
    </ligand>
</feature>
<evidence type="ECO:0000259" key="9">
    <source>
        <dbReference type="Pfam" id="PF00586"/>
    </source>
</evidence>
<gene>
    <name evidence="8 12" type="primary">purL</name>
    <name evidence="12" type="ORF">Lqui_2628</name>
</gene>
<name>A0A0W0XND6_9GAMM</name>
<feature type="binding site" evidence="8">
    <location>
        <begin position="111"/>
        <end position="114"/>
    </location>
    <ligand>
        <name>substrate</name>
    </ligand>
</feature>
<comment type="caution">
    <text evidence="12">The sequence shown here is derived from an EMBL/GenBank/DDBJ whole genome shotgun (WGS) entry which is preliminary data.</text>
</comment>
<dbReference type="PANTHER" id="PTHR43555:SF1">
    <property type="entry name" value="PHOSPHORIBOSYLFORMYLGLYCINAMIDINE SYNTHASE SUBUNIT PURL"/>
    <property type="match status" value="1"/>
</dbReference>
<dbReference type="CDD" id="cd02203">
    <property type="entry name" value="PurL_repeat1"/>
    <property type="match status" value="1"/>
</dbReference>
<comment type="catalytic activity">
    <reaction evidence="8">
        <text>N(2)-formyl-N(1)-(5-phospho-beta-D-ribosyl)glycinamide + L-glutamine + ATP + H2O = 2-formamido-N(1)-(5-O-phospho-beta-D-ribosyl)acetamidine + L-glutamate + ADP + phosphate + H(+)</text>
        <dbReference type="Rhea" id="RHEA:17129"/>
        <dbReference type="ChEBI" id="CHEBI:15377"/>
        <dbReference type="ChEBI" id="CHEBI:15378"/>
        <dbReference type="ChEBI" id="CHEBI:29985"/>
        <dbReference type="ChEBI" id="CHEBI:30616"/>
        <dbReference type="ChEBI" id="CHEBI:43474"/>
        <dbReference type="ChEBI" id="CHEBI:58359"/>
        <dbReference type="ChEBI" id="CHEBI:147286"/>
        <dbReference type="ChEBI" id="CHEBI:147287"/>
        <dbReference type="ChEBI" id="CHEBI:456216"/>
        <dbReference type="EC" id="6.3.5.3"/>
    </reaction>
</comment>
<comment type="pathway">
    <text evidence="8">Purine metabolism; IMP biosynthesis via de novo pathway; 5-amino-1-(5-phospho-D-ribosyl)imidazole from N(2)-formyl-N(1)-(5-phospho-D-ribosyl)glycinamide: step 1/2.</text>
</comment>
<dbReference type="EMBL" id="LNYS01000024">
    <property type="protein sequence ID" value="KTD46138.1"/>
    <property type="molecule type" value="Genomic_DNA"/>
</dbReference>
<feature type="domain" description="PurM-like C-terminal" evidence="10">
    <location>
        <begin position="225"/>
        <end position="357"/>
    </location>
</feature>
<feature type="binding site" evidence="8">
    <location>
        <position position="64"/>
    </location>
    <ligand>
        <name>ATP</name>
        <dbReference type="ChEBI" id="CHEBI:30616"/>
    </ligand>
</feature>
<dbReference type="Gene3D" id="3.90.650.10">
    <property type="entry name" value="PurM-like C-terminal domain"/>
    <property type="match status" value="2"/>
</dbReference>
<comment type="similarity">
    <text evidence="8">Belongs to the FGAMS family.</text>
</comment>
<feature type="domain" description="Phosphoribosylformylglycinamidine synthase linker" evidence="11">
    <location>
        <begin position="23"/>
        <end position="65"/>
    </location>
</feature>
<evidence type="ECO:0000256" key="3">
    <source>
        <dbReference type="ARBA" id="ARBA00022723"/>
    </source>
</evidence>
<keyword evidence="4 8" id="KW-0547">Nucleotide-binding</keyword>
<feature type="active site" description="Proton acceptor" evidence="8">
    <location>
        <position position="112"/>
    </location>
</feature>
<evidence type="ECO:0000259" key="11">
    <source>
        <dbReference type="Pfam" id="PF18072"/>
    </source>
</evidence>
<feature type="binding site" evidence="8">
    <location>
        <position position="110"/>
    </location>
    <ligand>
        <name>Mg(2+)</name>
        <dbReference type="ChEBI" id="CHEBI:18420"/>
        <label>1</label>
    </ligand>
</feature>
<dbReference type="STRING" id="45073.Lqui_2628"/>
<dbReference type="PANTHER" id="PTHR43555">
    <property type="entry name" value="PHOSPHORIBOSYLFORMYLGLYCINAMIDINE SYNTHASE SUBUNIT PURL"/>
    <property type="match status" value="1"/>
</dbReference>
<organism evidence="12 13">
    <name type="scientific">Legionella quinlivanii</name>
    <dbReference type="NCBI Taxonomy" id="45073"/>
    <lineage>
        <taxon>Bacteria</taxon>
        <taxon>Pseudomonadati</taxon>
        <taxon>Pseudomonadota</taxon>
        <taxon>Gammaproteobacteria</taxon>
        <taxon>Legionellales</taxon>
        <taxon>Legionellaceae</taxon>
        <taxon>Legionella</taxon>
    </lineage>
</organism>
<feature type="domain" description="PurM-like N-terminal" evidence="9">
    <location>
        <begin position="481"/>
        <end position="587"/>
    </location>
</feature>
<dbReference type="UniPathway" id="UPA00074">
    <property type="reaction ID" value="UER00128"/>
</dbReference>
<reference evidence="12 13" key="1">
    <citation type="submission" date="2015-11" db="EMBL/GenBank/DDBJ databases">
        <title>Genomic analysis of 38 Legionella species identifies large and diverse effector repertoires.</title>
        <authorList>
            <person name="Burstein D."/>
            <person name="Amaro F."/>
            <person name="Zusman T."/>
            <person name="Lifshitz Z."/>
            <person name="Cohen O."/>
            <person name="Gilbert J.A."/>
            <person name="Pupko T."/>
            <person name="Shuman H.A."/>
            <person name="Segal G."/>
        </authorList>
    </citation>
    <scope>NUCLEOTIDE SEQUENCE [LARGE SCALE GENOMIC DNA]</scope>
    <source>
        <strain evidence="12 13">CDC#1442-AUS-E</strain>
    </source>
</reference>
<keyword evidence="5 8" id="KW-0658">Purine biosynthesis</keyword>
<dbReference type="Pfam" id="PF00586">
    <property type="entry name" value="AIRS"/>
    <property type="match status" value="2"/>
</dbReference>
<keyword evidence="6 8" id="KW-0067">ATP-binding</keyword>
<dbReference type="InterPro" id="IPR036676">
    <property type="entry name" value="PurM-like_C_sf"/>
</dbReference>
<feature type="binding site" evidence="8">
    <location>
        <position position="581"/>
    </location>
    <ligand>
        <name>substrate</name>
    </ligand>
</feature>
<dbReference type="AlphaFoldDB" id="A0A0W0XND6"/>
<feature type="binding site" evidence="8">
    <location>
        <position position="260"/>
    </location>
    <ligand>
        <name>substrate</name>
    </ligand>
</feature>
<dbReference type="RefSeq" id="WP_058508696.1">
    <property type="nucleotide sequence ID" value="NZ_CAAAIK010000012.1"/>
</dbReference>
<dbReference type="PATRIC" id="fig|45073.5.peg.2793"/>
<feature type="binding site" evidence="8">
    <location>
        <position position="578"/>
    </location>
    <ligand>
        <name>ATP</name>
        <dbReference type="ChEBI" id="CHEBI:30616"/>
    </ligand>
</feature>
<dbReference type="Proteomes" id="UP000054618">
    <property type="component" value="Unassembled WGS sequence"/>
</dbReference>
<evidence type="ECO:0000256" key="1">
    <source>
        <dbReference type="ARBA" id="ARBA00022490"/>
    </source>
</evidence>
<evidence type="ECO:0000256" key="2">
    <source>
        <dbReference type="ARBA" id="ARBA00022598"/>
    </source>
</evidence>
<dbReference type="GO" id="GO:0005737">
    <property type="term" value="C:cytoplasm"/>
    <property type="evidence" value="ECO:0007669"/>
    <property type="project" value="UniProtKB-SubCell"/>
</dbReference>
<sequence>MTKTPDFFDFSLLSRDDIARLLNQFNIRLTVDEALTIQNDFLKRPPTYAECILWSIQGSEHCSYKSSRKHLKQFVTDGPHVILGPKEDAGIISVAADKQGKRYGIVMSHESHNHPSQLVPYEGAATGVGGNVRDVCCMGAEVIAVADSLRFGAIDRAKTKWIQEGVVRGIAGYANPLGIPNLAGDVAYDEGYNENCLVTLVTLGVVREDQIIHSYAPADAKDYVFILVGKPTDNSGFGGAAFASSTLDSEQENENKGAVQEPNAFLQRHILKANYAMFEQLRNDNLISHVGFKDLGAGGIACASVELADAAGFGAEIDLEKVPTSIPDLLPAVILCSETQERFMWVVPSSLADRFLQHYNVRFALPDICDGAQATIIGRLRSDDQYIVTHNEKTIVQAKAGDITQGILYSRPWEKKQREFDSSEITPPSDFNAALIQLLTHENIASREPVYETYDKQVQGRTWLERGEAAAGVLTPFNEDKYPVEIRKTGVALSVAQNPAYCKIDAYWGAVNAVVEAARNIVATGAWPVALTDCLCFGNPEKPEQMAELIDAIQGIVDASKAIPVIDYPQFSLPIISGNVSLYNESTRSSIPASPIISCAGAMPDAGKALTHFFQQAGSILIMVGARRDECGGSVYYQTQHKLGNRLPKPDLEKIGQEFIAVYQAIQQSLILSASAISRGGIAIALAQMSFRFGIGADVNLTDSLAADKLLFGETGGFILEVSPDALEAFLNLFAEYQVNPQVIGKTTQASCLKINSLINMAVEDARSAWTNGLRKRLLS</sequence>
<feature type="binding site" evidence="8">
    <location>
        <position position="579"/>
    </location>
    <ligand>
        <name>Mg(2+)</name>
        <dbReference type="ChEBI" id="CHEBI:18420"/>
        <label>1</label>
    </ligand>
</feature>
<evidence type="ECO:0000256" key="5">
    <source>
        <dbReference type="ARBA" id="ARBA00022755"/>
    </source>
</evidence>
<dbReference type="InterPro" id="IPR036921">
    <property type="entry name" value="PurM-like_N_sf"/>
</dbReference>
<evidence type="ECO:0000256" key="6">
    <source>
        <dbReference type="ARBA" id="ARBA00022840"/>
    </source>
</evidence>
<proteinExistence type="inferred from homology"/>
<dbReference type="GO" id="GO:0006189">
    <property type="term" value="P:'de novo' IMP biosynthetic process"/>
    <property type="evidence" value="ECO:0007669"/>
    <property type="project" value="UniProtKB-UniRule"/>
</dbReference>
<dbReference type="Pfam" id="PF18072">
    <property type="entry name" value="FGAR-AT_linker"/>
    <property type="match status" value="1"/>
</dbReference>
<keyword evidence="1 8" id="KW-0963">Cytoplasm</keyword>
<protein>
    <recommendedName>
        <fullName evidence="8">Phosphoribosylformylglycinamidine synthase subunit PurL</fullName>
        <shortName evidence="8">FGAM synthase</shortName>
        <ecNumber evidence="8">6.3.5.3</ecNumber>
    </recommendedName>
    <alternativeName>
        <fullName evidence="8">Formylglycinamide ribonucleotide amidotransferase subunit II</fullName>
        <shortName evidence="8">FGAR amidotransferase II</shortName>
        <shortName evidence="8">FGAR-AT II</shortName>
    </alternativeName>
    <alternativeName>
        <fullName evidence="8">Glutamine amidotransferase PurL</fullName>
    </alternativeName>
    <alternativeName>
        <fullName evidence="8">Phosphoribosylformylglycinamidine synthase subunit II</fullName>
    </alternativeName>
</protein>
<evidence type="ECO:0000313" key="12">
    <source>
        <dbReference type="EMBL" id="KTD46138.1"/>
    </source>
</evidence>
<dbReference type="InterPro" id="IPR041609">
    <property type="entry name" value="PurL_linker"/>
</dbReference>
<dbReference type="CDD" id="cd02204">
    <property type="entry name" value="PurL_repeat2"/>
    <property type="match status" value="1"/>
</dbReference>
<dbReference type="EC" id="6.3.5.3" evidence="8"/>
<dbReference type="InterPro" id="IPR016188">
    <property type="entry name" value="PurM-like_N"/>
</dbReference>
<feature type="binding site" evidence="8">
    <location>
        <position position="294"/>
    </location>
    <ligand>
        <name>Mg(2+)</name>
        <dbReference type="ChEBI" id="CHEBI:18420"/>
        <label>2</label>
    </ligand>
</feature>
<dbReference type="Gene3D" id="3.30.1330.10">
    <property type="entry name" value="PurM-like, N-terminal domain"/>
    <property type="match status" value="2"/>
</dbReference>
<evidence type="ECO:0000256" key="8">
    <source>
        <dbReference type="HAMAP-Rule" id="MF_00420"/>
    </source>
</evidence>
<evidence type="ECO:0000256" key="4">
    <source>
        <dbReference type="ARBA" id="ARBA00022741"/>
    </source>
</evidence>
<comment type="function">
    <text evidence="8">Part of the phosphoribosylformylglycinamidine synthase complex involved in the purines biosynthetic pathway. Catalyzes the ATP-dependent conversion of formylglycinamide ribonucleotide (FGAR) and glutamine to yield formylglycinamidine ribonucleotide (FGAM) and glutamate. The FGAM synthase complex is composed of three subunits. PurQ produces an ammonia molecule by converting glutamine to glutamate. PurL transfers the ammonia molecule to FGAR to form FGAM in an ATP-dependent manner. PurS interacts with PurQ and PurL and is thought to assist in the transfer of the ammonia molecule from PurQ to PurL.</text>
</comment>
<accession>A0A0W0XND6</accession>
<dbReference type="SUPFAM" id="SSF56042">
    <property type="entry name" value="PurM C-terminal domain-like"/>
    <property type="match status" value="2"/>
</dbReference>
<feature type="binding site" evidence="8">
    <location>
        <position position="533"/>
    </location>
    <ligand>
        <name>ATP</name>
        <dbReference type="ChEBI" id="CHEBI:30616"/>
    </ligand>
</feature>
<keyword evidence="2 8" id="KW-0436">Ligase</keyword>
<dbReference type="GO" id="GO:0000287">
    <property type="term" value="F:magnesium ion binding"/>
    <property type="evidence" value="ECO:0007669"/>
    <property type="project" value="UniProtKB-UniRule"/>
</dbReference>
<dbReference type="SUPFAM" id="SSF55326">
    <property type="entry name" value="PurM N-terminal domain-like"/>
    <property type="match status" value="2"/>
</dbReference>
<dbReference type="SUPFAM" id="SSF109736">
    <property type="entry name" value="FGAM synthase PurL, linker domain"/>
    <property type="match status" value="1"/>
</dbReference>
<dbReference type="InterPro" id="IPR010918">
    <property type="entry name" value="PurM-like_C_dom"/>
</dbReference>
<feature type="active site" evidence="8">
    <location>
        <position position="61"/>
    </location>
</feature>
<dbReference type="GO" id="GO:0005524">
    <property type="term" value="F:ATP binding"/>
    <property type="evidence" value="ECO:0007669"/>
    <property type="project" value="UniProtKB-UniRule"/>
</dbReference>
<keyword evidence="13" id="KW-1185">Reference proteome</keyword>
<keyword evidence="7 8" id="KW-0460">Magnesium</keyword>
<comment type="subcellular location">
    <subcellularLocation>
        <location evidence="8">Cytoplasm</location>
    </subcellularLocation>
</comment>
<dbReference type="OrthoDB" id="9804441at2"/>
<comment type="caution">
    <text evidence="8">Lacks conserved residue(s) required for the propagation of feature annotation.</text>
</comment>
<evidence type="ECO:0000259" key="10">
    <source>
        <dbReference type="Pfam" id="PF02769"/>
    </source>
</evidence>
<keyword evidence="3 8" id="KW-0479">Metal-binding</keyword>
<comment type="subunit">
    <text evidence="8">Monomer. Part of the FGAM synthase complex composed of 1 PurL, 1 PurQ and 2 PurS subunits.</text>
</comment>
<evidence type="ECO:0000256" key="7">
    <source>
        <dbReference type="ARBA" id="ARBA00022842"/>
    </source>
</evidence>
<dbReference type="InterPro" id="IPR010074">
    <property type="entry name" value="PRibForGlyAmidine_synth_PurL"/>
</dbReference>